<evidence type="ECO:0000313" key="2">
    <source>
        <dbReference type="EMBL" id="RGQ87043.1"/>
    </source>
</evidence>
<dbReference type="InterPro" id="IPR010359">
    <property type="entry name" value="IrrE_HExxH"/>
</dbReference>
<dbReference type="AlphaFoldDB" id="A0A412CHJ3"/>
<proteinExistence type="predicted"/>
<feature type="domain" description="IrrE N-terminal-like" evidence="1">
    <location>
        <begin position="79"/>
        <end position="168"/>
    </location>
</feature>
<dbReference type="RefSeq" id="WP_118035351.1">
    <property type="nucleotide sequence ID" value="NZ_QRTP01000001.1"/>
</dbReference>
<dbReference type="Pfam" id="PF06114">
    <property type="entry name" value="Peptidase_M78"/>
    <property type="match status" value="1"/>
</dbReference>
<accession>A0A412CHJ3</accession>
<reference evidence="2 3" key="1">
    <citation type="submission" date="2018-08" db="EMBL/GenBank/DDBJ databases">
        <title>A genome reference for cultivated species of the human gut microbiota.</title>
        <authorList>
            <person name="Zou Y."/>
            <person name="Xue W."/>
            <person name="Luo G."/>
        </authorList>
    </citation>
    <scope>NUCLEOTIDE SEQUENCE [LARGE SCALE GENOMIC DNA]</scope>
    <source>
        <strain evidence="2 3">AF27-12</strain>
    </source>
</reference>
<organism evidence="2 3">
    <name type="scientific">Megamonas rupellensis</name>
    <dbReference type="NCBI Taxonomy" id="491921"/>
    <lineage>
        <taxon>Bacteria</taxon>
        <taxon>Bacillati</taxon>
        <taxon>Bacillota</taxon>
        <taxon>Negativicutes</taxon>
        <taxon>Selenomonadales</taxon>
        <taxon>Selenomonadaceae</taxon>
        <taxon>Megamonas</taxon>
    </lineage>
</organism>
<name>A0A412CHJ3_9FIRM</name>
<protein>
    <submittedName>
        <fullName evidence="2">ImmA/IrrE family metallo-endopeptidase</fullName>
    </submittedName>
</protein>
<evidence type="ECO:0000259" key="1">
    <source>
        <dbReference type="Pfam" id="PF06114"/>
    </source>
</evidence>
<dbReference type="Proteomes" id="UP000286147">
    <property type="component" value="Unassembled WGS sequence"/>
</dbReference>
<evidence type="ECO:0000313" key="3">
    <source>
        <dbReference type="Proteomes" id="UP000286147"/>
    </source>
</evidence>
<comment type="caution">
    <text evidence="2">The sequence shown here is derived from an EMBL/GenBank/DDBJ whole genome shotgun (WGS) entry which is preliminary data.</text>
</comment>
<dbReference type="Gene3D" id="1.10.10.2910">
    <property type="match status" value="1"/>
</dbReference>
<sequence>MTDIKPISVPLSRAKIRELATIFRKVTNTEKTFYFDVLSFLELGMMTIDNQFEYIYLPKNEMKGYYGKACPEEHKIYIREDVYTGATKDIGRHRFTIMHEIAHYFLHKKENLILARLSKDEKIPKYQDVEWQANTLAAEVLAYAPLIKNCTIKEIAHKCAVSYQVARIQLKSI</sequence>
<gene>
    <name evidence="2" type="ORF">DWY77_00300</name>
</gene>
<dbReference type="EMBL" id="QRTP01000001">
    <property type="protein sequence ID" value="RGQ87043.1"/>
    <property type="molecule type" value="Genomic_DNA"/>
</dbReference>